<evidence type="ECO:0000313" key="10">
    <source>
        <dbReference type="EMBL" id="MDO5970026.1"/>
    </source>
</evidence>
<dbReference type="GO" id="GO:0016301">
    <property type="term" value="F:kinase activity"/>
    <property type="evidence" value="ECO:0007669"/>
    <property type="project" value="UniProtKB-KW"/>
</dbReference>
<dbReference type="InterPro" id="IPR003594">
    <property type="entry name" value="HATPase_dom"/>
</dbReference>
<comment type="caution">
    <text evidence="10">The sequence shown here is derived from an EMBL/GenBank/DDBJ whole genome shotgun (WGS) entry which is preliminary data.</text>
</comment>
<dbReference type="Pfam" id="PF07730">
    <property type="entry name" value="HisKA_3"/>
    <property type="match status" value="1"/>
</dbReference>
<dbReference type="PANTHER" id="PTHR24421:SF10">
    <property type="entry name" value="NITRATE_NITRITE SENSOR PROTEIN NARQ"/>
    <property type="match status" value="1"/>
</dbReference>
<dbReference type="SMART" id="SM00387">
    <property type="entry name" value="HATPase_c"/>
    <property type="match status" value="1"/>
</dbReference>
<evidence type="ECO:0000259" key="9">
    <source>
        <dbReference type="PROSITE" id="PS50109"/>
    </source>
</evidence>
<evidence type="ECO:0000256" key="2">
    <source>
        <dbReference type="ARBA" id="ARBA00012438"/>
    </source>
</evidence>
<dbReference type="InterPro" id="IPR036890">
    <property type="entry name" value="HATPase_C_sf"/>
</dbReference>
<dbReference type="RefSeq" id="WP_303277720.1">
    <property type="nucleotide sequence ID" value="NZ_JAUOEK010000105.1"/>
</dbReference>
<protein>
    <recommendedName>
        <fullName evidence="2">histidine kinase</fullName>
        <ecNumber evidence="2">2.7.13.3</ecNumber>
    </recommendedName>
</protein>
<dbReference type="SUPFAM" id="SSF55874">
    <property type="entry name" value="ATPase domain of HSP90 chaperone/DNA topoisomerase II/histidine kinase"/>
    <property type="match status" value="1"/>
</dbReference>
<dbReference type="Gene3D" id="3.30.565.10">
    <property type="entry name" value="Histidine kinase-like ATPase, C-terminal domain"/>
    <property type="match status" value="1"/>
</dbReference>
<evidence type="ECO:0000256" key="7">
    <source>
        <dbReference type="ARBA" id="ARBA00022840"/>
    </source>
</evidence>
<evidence type="ECO:0000256" key="6">
    <source>
        <dbReference type="ARBA" id="ARBA00022777"/>
    </source>
</evidence>
<comment type="catalytic activity">
    <reaction evidence="1">
        <text>ATP + protein L-histidine = ADP + protein N-phospho-L-histidine.</text>
        <dbReference type="EC" id="2.7.13.3"/>
    </reaction>
</comment>
<keyword evidence="4" id="KW-0808">Transferase</keyword>
<sequence>MESLESQNMEVSQLMRFQEKKRLEAIMNERRRIALDLHDGTIATLSAIKIYFKSFEVYFSKLDHEKRQLYRKAMSLLGQTAEEIRLISHNLNDGTIQGFGLKKVLNDFIDKIQESYQIEIDFIMHDLVDTELSSKKEIAIYRIIQEGIHNVVKHANATNIRIKISIIGKNIVLKIIDNGVGFNPLKSISPGIGLKSMKSRTESLNGVLSITSRIEKGVTIIVKIPINI</sequence>
<dbReference type="InterPro" id="IPR005467">
    <property type="entry name" value="His_kinase_dom"/>
</dbReference>
<evidence type="ECO:0000313" key="11">
    <source>
        <dbReference type="Proteomes" id="UP001176883"/>
    </source>
</evidence>
<keyword evidence="7" id="KW-0067">ATP-binding</keyword>
<keyword evidence="5" id="KW-0547">Nucleotide-binding</keyword>
<dbReference type="PROSITE" id="PS50109">
    <property type="entry name" value="HIS_KIN"/>
    <property type="match status" value="1"/>
</dbReference>
<dbReference type="Proteomes" id="UP001176883">
    <property type="component" value="Unassembled WGS sequence"/>
</dbReference>
<dbReference type="CDD" id="cd16917">
    <property type="entry name" value="HATPase_UhpB-NarQ-NarX-like"/>
    <property type="match status" value="1"/>
</dbReference>
<evidence type="ECO:0000256" key="4">
    <source>
        <dbReference type="ARBA" id="ARBA00022679"/>
    </source>
</evidence>
<dbReference type="EMBL" id="JAUOEK010000105">
    <property type="protein sequence ID" value="MDO5970026.1"/>
    <property type="molecule type" value="Genomic_DNA"/>
</dbReference>
<dbReference type="PANTHER" id="PTHR24421">
    <property type="entry name" value="NITRATE/NITRITE SENSOR PROTEIN NARX-RELATED"/>
    <property type="match status" value="1"/>
</dbReference>
<keyword evidence="3" id="KW-0597">Phosphoprotein</keyword>
<evidence type="ECO:0000256" key="5">
    <source>
        <dbReference type="ARBA" id="ARBA00022741"/>
    </source>
</evidence>
<gene>
    <name evidence="10" type="ORF">Q4Q35_09410</name>
</gene>
<keyword evidence="8" id="KW-0902">Two-component regulatory system</keyword>
<name>A0ABT8WA50_9FLAO</name>
<reference evidence="10" key="1">
    <citation type="submission" date="2023-07" db="EMBL/GenBank/DDBJ databases">
        <title>Two novel species in the genus Flavivirga.</title>
        <authorList>
            <person name="Kwon K."/>
        </authorList>
    </citation>
    <scope>NUCLEOTIDE SEQUENCE</scope>
    <source>
        <strain evidence="10">KCTC 52353</strain>
    </source>
</reference>
<dbReference type="InterPro" id="IPR011712">
    <property type="entry name" value="Sig_transdc_His_kin_sub3_dim/P"/>
</dbReference>
<keyword evidence="6 10" id="KW-0418">Kinase</keyword>
<dbReference type="EC" id="2.7.13.3" evidence="2"/>
<evidence type="ECO:0000256" key="1">
    <source>
        <dbReference type="ARBA" id="ARBA00000085"/>
    </source>
</evidence>
<evidence type="ECO:0000256" key="8">
    <source>
        <dbReference type="ARBA" id="ARBA00023012"/>
    </source>
</evidence>
<evidence type="ECO:0000256" key="3">
    <source>
        <dbReference type="ARBA" id="ARBA00022553"/>
    </source>
</evidence>
<keyword evidence="11" id="KW-1185">Reference proteome</keyword>
<dbReference type="InterPro" id="IPR050482">
    <property type="entry name" value="Sensor_HK_TwoCompSys"/>
</dbReference>
<feature type="domain" description="Histidine kinase" evidence="9">
    <location>
        <begin position="36"/>
        <end position="228"/>
    </location>
</feature>
<proteinExistence type="predicted"/>
<dbReference type="Pfam" id="PF02518">
    <property type="entry name" value="HATPase_c"/>
    <property type="match status" value="1"/>
</dbReference>
<dbReference type="Gene3D" id="1.20.5.1930">
    <property type="match status" value="1"/>
</dbReference>
<accession>A0ABT8WA50</accession>
<organism evidence="10 11">
    <name type="scientific">Flavivirga aquimarina</name>
    <dbReference type="NCBI Taxonomy" id="2027862"/>
    <lineage>
        <taxon>Bacteria</taxon>
        <taxon>Pseudomonadati</taxon>
        <taxon>Bacteroidota</taxon>
        <taxon>Flavobacteriia</taxon>
        <taxon>Flavobacteriales</taxon>
        <taxon>Flavobacteriaceae</taxon>
        <taxon>Flavivirga</taxon>
    </lineage>
</organism>